<name>A0A7C4W3G0_9EURY</name>
<proteinExistence type="predicted"/>
<evidence type="ECO:0000259" key="3">
    <source>
        <dbReference type="SMART" id="SM00934"/>
    </source>
</evidence>
<evidence type="ECO:0000256" key="1">
    <source>
        <dbReference type="ARBA" id="ARBA00023239"/>
    </source>
</evidence>
<dbReference type="PANTHER" id="PTHR35039">
    <property type="entry name" value="3-KETO-L-GULONATE-6-PHOSPHATE DECARBOXYLASE SGBH-RELATED"/>
    <property type="match status" value="1"/>
</dbReference>
<dbReference type="InterPro" id="IPR013785">
    <property type="entry name" value="Aldolase_TIM"/>
</dbReference>
<evidence type="ECO:0000313" key="4">
    <source>
        <dbReference type="EMBL" id="HGU59094.1"/>
    </source>
</evidence>
<dbReference type="InterPro" id="IPR005493">
    <property type="entry name" value="RraA/RraA-like"/>
</dbReference>
<keyword evidence="2" id="KW-0119">Carbohydrate metabolism</keyword>
<dbReference type="SUPFAM" id="SSF51366">
    <property type="entry name" value="Ribulose-phoshate binding barrel"/>
    <property type="match status" value="1"/>
</dbReference>
<comment type="caution">
    <text evidence="4">The sequence shown here is derived from an EMBL/GenBank/DDBJ whole genome shotgun (WGS) entry which is preliminary data.</text>
</comment>
<dbReference type="GO" id="GO:0004590">
    <property type="term" value="F:orotidine-5'-phosphate decarboxylase activity"/>
    <property type="evidence" value="ECO:0007669"/>
    <property type="project" value="InterPro"/>
</dbReference>
<organism evidence="4">
    <name type="scientific">Geoglobus ahangari</name>
    <dbReference type="NCBI Taxonomy" id="113653"/>
    <lineage>
        <taxon>Archaea</taxon>
        <taxon>Methanobacteriati</taxon>
        <taxon>Methanobacteriota</taxon>
        <taxon>Archaeoglobi</taxon>
        <taxon>Archaeoglobales</taxon>
        <taxon>Archaeoglobaceae</taxon>
        <taxon>Geoglobus</taxon>
    </lineage>
</organism>
<dbReference type="CDD" id="cd04726">
    <property type="entry name" value="KGPDC_HPS"/>
    <property type="match status" value="1"/>
</dbReference>
<dbReference type="InterPro" id="IPR041710">
    <property type="entry name" value="HPS/KGPDC"/>
</dbReference>
<dbReference type="GO" id="GO:0006207">
    <property type="term" value="P:'de novo' pyrimidine nucleobase biosynthetic process"/>
    <property type="evidence" value="ECO:0007669"/>
    <property type="project" value="InterPro"/>
</dbReference>
<dbReference type="InterPro" id="IPR017120">
    <property type="entry name" value="Bifunct_HPS/DMK_prd"/>
</dbReference>
<accession>A0A7C4W3G0</accession>
<dbReference type="CDD" id="cd16841">
    <property type="entry name" value="RraA_family"/>
    <property type="match status" value="1"/>
</dbReference>
<dbReference type="PIRSF" id="PIRSF037137">
    <property type="entry name" value="HPS_DMK_prd"/>
    <property type="match status" value="1"/>
</dbReference>
<dbReference type="SUPFAM" id="SSF89562">
    <property type="entry name" value="RraA-like"/>
    <property type="match status" value="1"/>
</dbReference>
<keyword evidence="1" id="KW-0456">Lyase</keyword>
<sequence>MDKPILQVALDLLELKRAIEIAGEALEGGADWIEVGTPLIKSEGMNAVREIKRKFGVTTVADMKTIDTGAIEVEMAAKSGADIIIILALSDNSTIKEAIRAARKYGAKIMADLINTPNPVERAKELEKLGVDYINVHVGIDQQMMGMDPLEVLSKIVKKVEIPVATAGGLDAEKAAECVALGANIVIVGSNIIKIKETLRESARKVREKIDEAWKKGKTVTIRKKNLEEEIREILMKVSTPNISDAMHRAKAMRDIRPIVRGKKIVGKAVTVSTMDGDWAKPVEAIDVAGKGDVIVIKCSGDEAAVWGELATRSCINKGIAGVVIDGAVRDVDDIRELGYPVFAKREVPNAGEPKGFGEINVKIFCGGVEVNPGDWIVADDNGVMVIPKERAYEIARRALEVKKHEERIRGEIEDKGRTLAEIVELYKWEKVQ</sequence>
<dbReference type="NCBIfam" id="NF005442">
    <property type="entry name" value="PRK07028.1"/>
    <property type="match status" value="1"/>
</dbReference>
<gene>
    <name evidence="4" type="ORF">ENT89_02655</name>
</gene>
<dbReference type="GO" id="GO:0019854">
    <property type="term" value="P:L-ascorbic acid catabolic process"/>
    <property type="evidence" value="ECO:0007669"/>
    <property type="project" value="TreeGrafter"/>
</dbReference>
<dbReference type="Gene3D" id="3.20.20.70">
    <property type="entry name" value="Aldolase class I"/>
    <property type="match status" value="1"/>
</dbReference>
<feature type="domain" description="Orotidine 5'-phosphate decarboxylase" evidence="3">
    <location>
        <begin position="5"/>
        <end position="206"/>
    </location>
</feature>
<dbReference type="SMART" id="SM00934">
    <property type="entry name" value="OMPdecase"/>
    <property type="match status" value="1"/>
</dbReference>
<dbReference type="InterPro" id="IPR001754">
    <property type="entry name" value="OMPdeCOase_dom"/>
</dbReference>
<evidence type="ECO:0000256" key="2">
    <source>
        <dbReference type="ARBA" id="ARBA00023277"/>
    </source>
</evidence>
<dbReference type="EMBL" id="DTAK01000014">
    <property type="protein sequence ID" value="HGU59094.1"/>
    <property type="molecule type" value="Genomic_DNA"/>
</dbReference>
<dbReference type="Pfam" id="PF00215">
    <property type="entry name" value="OMPdecase"/>
    <property type="match status" value="1"/>
</dbReference>
<dbReference type="AlphaFoldDB" id="A0A7C4W3G0"/>
<dbReference type="Pfam" id="PF03737">
    <property type="entry name" value="RraA-like"/>
    <property type="match status" value="1"/>
</dbReference>
<reference evidence="4" key="1">
    <citation type="journal article" date="2020" name="mSystems">
        <title>Genome- and Community-Level Interaction Insights into Carbon Utilization and Element Cycling Functions of Hydrothermarchaeota in Hydrothermal Sediment.</title>
        <authorList>
            <person name="Zhou Z."/>
            <person name="Liu Y."/>
            <person name="Xu W."/>
            <person name="Pan J."/>
            <person name="Luo Z.H."/>
            <person name="Li M."/>
        </authorList>
    </citation>
    <scope>NUCLEOTIDE SEQUENCE [LARGE SCALE GENOMIC DNA]</scope>
    <source>
        <strain evidence="4">SpSt-62</strain>
    </source>
</reference>
<dbReference type="PANTHER" id="PTHR35039:SF3">
    <property type="entry name" value="3-KETO-L-GULONATE-6-PHOSPHATE DECARBOXYLASE SGBH-RELATED"/>
    <property type="match status" value="1"/>
</dbReference>
<dbReference type="InterPro" id="IPR036704">
    <property type="entry name" value="RraA/RraA-like_sf"/>
</dbReference>
<dbReference type="GO" id="GO:0033982">
    <property type="term" value="F:3-dehydro-L-gulonate-6-phosphate decarboxylase activity"/>
    <property type="evidence" value="ECO:0007669"/>
    <property type="project" value="TreeGrafter"/>
</dbReference>
<dbReference type="InterPro" id="IPR011060">
    <property type="entry name" value="RibuloseP-bd_barrel"/>
</dbReference>
<protein>
    <submittedName>
        <fullName evidence="4">Bifunctional hexulose-6-phosphate synthase/ribonuclease regulator</fullName>
    </submittedName>
</protein>
<dbReference type="Gene3D" id="3.50.30.40">
    <property type="entry name" value="Ribonuclease E inhibitor RraA/RraA-like"/>
    <property type="match status" value="1"/>
</dbReference>